<dbReference type="Pfam" id="PF16859">
    <property type="entry name" value="TetR_C_11"/>
    <property type="match status" value="1"/>
</dbReference>
<keyword evidence="7" id="KW-1185">Reference proteome</keyword>
<evidence type="ECO:0000313" key="7">
    <source>
        <dbReference type="Proteomes" id="UP000537775"/>
    </source>
</evidence>
<protein>
    <submittedName>
        <fullName evidence="6">AcrR family transcriptional regulator</fullName>
    </submittedName>
</protein>
<keyword evidence="1" id="KW-0805">Transcription regulation</keyword>
<feature type="domain" description="HTH tetR-type" evidence="5">
    <location>
        <begin position="12"/>
        <end position="72"/>
    </location>
</feature>
<dbReference type="Gene3D" id="1.10.10.60">
    <property type="entry name" value="Homeodomain-like"/>
    <property type="match status" value="1"/>
</dbReference>
<evidence type="ECO:0000259" key="5">
    <source>
        <dbReference type="PROSITE" id="PS50977"/>
    </source>
</evidence>
<gene>
    <name evidence="6" type="ORF">HD594_001053</name>
</gene>
<dbReference type="RefSeq" id="WP_184749954.1">
    <property type="nucleotide sequence ID" value="NZ_BAAAJR010000003.1"/>
</dbReference>
<accession>A0A7X0FNG2</accession>
<dbReference type="SUPFAM" id="SSF46689">
    <property type="entry name" value="Homeodomain-like"/>
    <property type="match status" value="1"/>
</dbReference>
<proteinExistence type="predicted"/>
<dbReference type="InterPro" id="IPR036271">
    <property type="entry name" value="Tet_transcr_reg_TetR-rel_C_sf"/>
</dbReference>
<dbReference type="Proteomes" id="UP000537775">
    <property type="component" value="Unassembled WGS sequence"/>
</dbReference>
<evidence type="ECO:0000256" key="4">
    <source>
        <dbReference type="PROSITE-ProRule" id="PRU00335"/>
    </source>
</evidence>
<dbReference type="EMBL" id="JACHML010000001">
    <property type="protein sequence ID" value="MBB6390740.1"/>
    <property type="molecule type" value="Genomic_DNA"/>
</dbReference>
<evidence type="ECO:0000313" key="6">
    <source>
        <dbReference type="EMBL" id="MBB6390740.1"/>
    </source>
</evidence>
<dbReference type="InterPro" id="IPR050109">
    <property type="entry name" value="HTH-type_TetR-like_transc_reg"/>
</dbReference>
<dbReference type="PANTHER" id="PTHR30055:SF148">
    <property type="entry name" value="TETR-FAMILY TRANSCRIPTIONAL REGULATOR"/>
    <property type="match status" value="1"/>
</dbReference>
<comment type="caution">
    <text evidence="6">The sequence shown here is derived from an EMBL/GenBank/DDBJ whole genome shotgun (WGS) entry which is preliminary data.</text>
</comment>
<dbReference type="PANTHER" id="PTHR30055">
    <property type="entry name" value="HTH-TYPE TRANSCRIPTIONAL REGULATOR RUTR"/>
    <property type="match status" value="1"/>
</dbReference>
<sequence length="197" mass="20992">MTVRRGGAPRSEAARIAILEATARQVVERGFAHMTVEGIAADAHVGKQTIYRWWSDKSELVAECMVEGYLLPDLLTVSSTADLRDDLRRALTAQFAFADDPAHASLLRSLIAAATDNAAIADRVRQALSADGLLRRRLDQGVADGDLPPGSPTKTIAEAIAGAFVLRVLLRTPPGNVSDEVERLLDAILGTGIAPAE</sequence>
<organism evidence="6 7">
    <name type="scientific">Microbacterium thalassium</name>
    <dbReference type="NCBI Taxonomy" id="362649"/>
    <lineage>
        <taxon>Bacteria</taxon>
        <taxon>Bacillati</taxon>
        <taxon>Actinomycetota</taxon>
        <taxon>Actinomycetes</taxon>
        <taxon>Micrococcales</taxon>
        <taxon>Microbacteriaceae</taxon>
        <taxon>Microbacterium</taxon>
    </lineage>
</organism>
<dbReference type="Gene3D" id="1.10.357.10">
    <property type="entry name" value="Tetracycline Repressor, domain 2"/>
    <property type="match status" value="1"/>
</dbReference>
<dbReference type="GO" id="GO:0003700">
    <property type="term" value="F:DNA-binding transcription factor activity"/>
    <property type="evidence" value="ECO:0007669"/>
    <property type="project" value="TreeGrafter"/>
</dbReference>
<dbReference type="PROSITE" id="PS50977">
    <property type="entry name" value="HTH_TETR_2"/>
    <property type="match status" value="1"/>
</dbReference>
<dbReference type="InterPro" id="IPR009057">
    <property type="entry name" value="Homeodomain-like_sf"/>
</dbReference>
<reference evidence="6 7" key="1">
    <citation type="submission" date="2020-08" db="EMBL/GenBank/DDBJ databases">
        <title>Sequencing the genomes of 1000 actinobacteria strains.</title>
        <authorList>
            <person name="Klenk H.-P."/>
        </authorList>
    </citation>
    <scope>NUCLEOTIDE SEQUENCE [LARGE SCALE GENOMIC DNA]</scope>
    <source>
        <strain evidence="6 7">DSM 12511</strain>
    </source>
</reference>
<keyword evidence="2 4" id="KW-0238">DNA-binding</keyword>
<keyword evidence="3" id="KW-0804">Transcription</keyword>
<dbReference type="GO" id="GO:0000976">
    <property type="term" value="F:transcription cis-regulatory region binding"/>
    <property type="evidence" value="ECO:0007669"/>
    <property type="project" value="TreeGrafter"/>
</dbReference>
<evidence type="ECO:0000256" key="1">
    <source>
        <dbReference type="ARBA" id="ARBA00023015"/>
    </source>
</evidence>
<dbReference type="InterPro" id="IPR011075">
    <property type="entry name" value="TetR_C"/>
</dbReference>
<dbReference type="Pfam" id="PF00440">
    <property type="entry name" value="TetR_N"/>
    <property type="match status" value="1"/>
</dbReference>
<dbReference type="AlphaFoldDB" id="A0A7X0FNG2"/>
<feature type="DNA-binding region" description="H-T-H motif" evidence="4">
    <location>
        <begin position="35"/>
        <end position="54"/>
    </location>
</feature>
<dbReference type="SUPFAM" id="SSF48498">
    <property type="entry name" value="Tetracyclin repressor-like, C-terminal domain"/>
    <property type="match status" value="1"/>
</dbReference>
<dbReference type="InterPro" id="IPR001647">
    <property type="entry name" value="HTH_TetR"/>
</dbReference>
<evidence type="ECO:0000256" key="3">
    <source>
        <dbReference type="ARBA" id="ARBA00023163"/>
    </source>
</evidence>
<name>A0A7X0FNG2_9MICO</name>
<evidence type="ECO:0000256" key="2">
    <source>
        <dbReference type="ARBA" id="ARBA00023125"/>
    </source>
</evidence>